<protein>
    <recommendedName>
        <fullName evidence="1">Reverse transcriptase Ty1/copia-type domain-containing protein</fullName>
    </recommendedName>
</protein>
<gene>
    <name evidence="2" type="ORF">L3X38_011681</name>
</gene>
<evidence type="ECO:0000259" key="1">
    <source>
        <dbReference type="Pfam" id="PF07727"/>
    </source>
</evidence>
<comment type="caution">
    <text evidence="2">The sequence shown here is derived from an EMBL/GenBank/DDBJ whole genome shotgun (WGS) entry which is preliminary data.</text>
</comment>
<sequence length="135" mass="15262">MRLEDNSRSSEEEYEETMIDNISSQIQVTTAAANADSPKASKDKAWQKAMEIEMDMIEKNETWELVDRPSDKPVIGVKWVYKTKLNLDGSIQKHKARLVVKGYAQKPGINFNETFALVARLDTIRTFIALAAQNG</sequence>
<name>A0AAD4WHV5_PRUDU</name>
<accession>A0AAD4WHV5</accession>
<dbReference type="InterPro" id="IPR013103">
    <property type="entry name" value="RVT_2"/>
</dbReference>
<dbReference type="Pfam" id="PF07727">
    <property type="entry name" value="RVT_2"/>
    <property type="match status" value="1"/>
</dbReference>
<dbReference type="Proteomes" id="UP001054821">
    <property type="component" value="Chromosome 2"/>
</dbReference>
<feature type="domain" description="Reverse transcriptase Ty1/copia-type" evidence="1">
    <location>
        <begin position="60"/>
        <end position="134"/>
    </location>
</feature>
<proteinExistence type="predicted"/>
<reference evidence="2 3" key="1">
    <citation type="journal article" date="2022" name="G3 (Bethesda)">
        <title>Whole-genome sequence and methylome profiling of the almond [Prunus dulcis (Mill.) D.A. Webb] cultivar 'Nonpareil'.</title>
        <authorList>
            <person name="D'Amico-Willman K.M."/>
            <person name="Ouma W.Z."/>
            <person name="Meulia T."/>
            <person name="Sideli G.M."/>
            <person name="Gradziel T.M."/>
            <person name="Fresnedo-Ramirez J."/>
        </authorList>
    </citation>
    <scope>NUCLEOTIDE SEQUENCE [LARGE SCALE GENOMIC DNA]</scope>
    <source>
        <strain evidence="2">Clone GOH B32 T37-40</strain>
    </source>
</reference>
<dbReference type="EMBL" id="JAJFAZ020000002">
    <property type="protein sequence ID" value="KAI5343805.1"/>
    <property type="molecule type" value="Genomic_DNA"/>
</dbReference>
<evidence type="ECO:0000313" key="2">
    <source>
        <dbReference type="EMBL" id="KAI5343805.1"/>
    </source>
</evidence>
<keyword evidence="3" id="KW-1185">Reference proteome</keyword>
<dbReference type="AlphaFoldDB" id="A0AAD4WHV5"/>
<organism evidence="2 3">
    <name type="scientific">Prunus dulcis</name>
    <name type="common">Almond</name>
    <name type="synonym">Amygdalus dulcis</name>
    <dbReference type="NCBI Taxonomy" id="3755"/>
    <lineage>
        <taxon>Eukaryota</taxon>
        <taxon>Viridiplantae</taxon>
        <taxon>Streptophyta</taxon>
        <taxon>Embryophyta</taxon>
        <taxon>Tracheophyta</taxon>
        <taxon>Spermatophyta</taxon>
        <taxon>Magnoliopsida</taxon>
        <taxon>eudicotyledons</taxon>
        <taxon>Gunneridae</taxon>
        <taxon>Pentapetalae</taxon>
        <taxon>rosids</taxon>
        <taxon>fabids</taxon>
        <taxon>Rosales</taxon>
        <taxon>Rosaceae</taxon>
        <taxon>Amygdaloideae</taxon>
        <taxon>Amygdaleae</taxon>
        <taxon>Prunus</taxon>
    </lineage>
</organism>
<evidence type="ECO:0000313" key="3">
    <source>
        <dbReference type="Proteomes" id="UP001054821"/>
    </source>
</evidence>